<gene>
    <name evidence="2" type="ORF">SAMN04515666_103619</name>
</gene>
<accession>A0A1H7PUW0</accession>
<evidence type="ECO:0000313" key="3">
    <source>
        <dbReference type="Proteomes" id="UP000199664"/>
    </source>
</evidence>
<keyword evidence="3" id="KW-1185">Reference proteome</keyword>
<organism evidence="2 3">
    <name type="scientific">Bosea lupini</name>
    <dbReference type="NCBI Taxonomy" id="1036779"/>
    <lineage>
        <taxon>Bacteria</taxon>
        <taxon>Pseudomonadati</taxon>
        <taxon>Pseudomonadota</taxon>
        <taxon>Alphaproteobacteria</taxon>
        <taxon>Hyphomicrobiales</taxon>
        <taxon>Boseaceae</taxon>
        <taxon>Bosea</taxon>
    </lineage>
</organism>
<proteinExistence type="predicted"/>
<feature type="compositionally biased region" description="Basic and acidic residues" evidence="1">
    <location>
        <begin position="1"/>
        <end position="18"/>
    </location>
</feature>
<sequence length="95" mass="11267">MKDLFDWADRNERNAARREARRRKRLKQQDVPAKPAPAMLHPGPSAQIVNFEDERWRRYRRLLQSERAAYYREQSRAAGALPPAPILPFDQLRRA</sequence>
<evidence type="ECO:0000313" key="2">
    <source>
        <dbReference type="EMBL" id="SEL39630.1"/>
    </source>
</evidence>
<feature type="region of interest" description="Disordered" evidence="1">
    <location>
        <begin position="73"/>
        <end position="95"/>
    </location>
</feature>
<protein>
    <submittedName>
        <fullName evidence="2">Uncharacterized protein</fullName>
    </submittedName>
</protein>
<dbReference type="STRING" id="1036779.SAMN04515666_103619"/>
<feature type="region of interest" description="Disordered" evidence="1">
    <location>
        <begin position="1"/>
        <end position="45"/>
    </location>
</feature>
<dbReference type="RefSeq" id="WP_091834201.1">
    <property type="nucleotide sequence ID" value="NZ_FOAN01000003.1"/>
</dbReference>
<dbReference type="AlphaFoldDB" id="A0A1H7PUW0"/>
<dbReference type="EMBL" id="FOAN01000003">
    <property type="protein sequence ID" value="SEL39630.1"/>
    <property type="molecule type" value="Genomic_DNA"/>
</dbReference>
<name>A0A1H7PUW0_9HYPH</name>
<evidence type="ECO:0000256" key="1">
    <source>
        <dbReference type="SAM" id="MobiDB-lite"/>
    </source>
</evidence>
<dbReference type="Proteomes" id="UP000199664">
    <property type="component" value="Unassembled WGS sequence"/>
</dbReference>
<reference evidence="3" key="1">
    <citation type="submission" date="2016-10" db="EMBL/GenBank/DDBJ databases">
        <authorList>
            <person name="Varghese N."/>
            <person name="Submissions S."/>
        </authorList>
    </citation>
    <scope>NUCLEOTIDE SEQUENCE [LARGE SCALE GENOMIC DNA]</scope>
    <source>
        <strain evidence="3">LMG 26383,CCUG 61248,R- 45681</strain>
    </source>
</reference>